<evidence type="ECO:0000313" key="1">
    <source>
        <dbReference type="EMBL" id="KAF7802228.1"/>
    </source>
</evidence>
<protein>
    <submittedName>
        <fullName evidence="1">Uncharacterized protein</fullName>
    </submittedName>
</protein>
<dbReference type="EMBL" id="JAAIUW010000013">
    <property type="protein sequence ID" value="KAF7802228.1"/>
    <property type="molecule type" value="Genomic_DNA"/>
</dbReference>
<evidence type="ECO:0000313" key="2">
    <source>
        <dbReference type="Proteomes" id="UP000634136"/>
    </source>
</evidence>
<dbReference type="AlphaFoldDB" id="A0A834SH85"/>
<comment type="caution">
    <text evidence="1">The sequence shown here is derived from an EMBL/GenBank/DDBJ whole genome shotgun (WGS) entry which is preliminary data.</text>
</comment>
<name>A0A834SH85_9FABA</name>
<keyword evidence="2" id="KW-1185">Reference proteome</keyword>
<proteinExistence type="predicted"/>
<reference evidence="1" key="1">
    <citation type="submission" date="2020-09" db="EMBL/GenBank/DDBJ databases">
        <title>Genome-Enabled Discovery of Anthraquinone Biosynthesis in Senna tora.</title>
        <authorList>
            <person name="Kang S.-H."/>
            <person name="Pandey R.P."/>
            <person name="Lee C.-M."/>
            <person name="Sim J.-S."/>
            <person name="Jeong J.-T."/>
            <person name="Choi B.-S."/>
            <person name="Jung M."/>
            <person name="Ginzburg D."/>
            <person name="Zhao K."/>
            <person name="Won S.Y."/>
            <person name="Oh T.-J."/>
            <person name="Yu Y."/>
            <person name="Kim N.-H."/>
            <person name="Lee O.R."/>
            <person name="Lee T.-H."/>
            <person name="Bashyal P."/>
            <person name="Kim T.-S."/>
            <person name="Lee W.-H."/>
            <person name="Kawkins C."/>
            <person name="Kim C.-K."/>
            <person name="Kim J.S."/>
            <person name="Ahn B.O."/>
            <person name="Rhee S.Y."/>
            <person name="Sohng J.K."/>
        </authorList>
    </citation>
    <scope>NUCLEOTIDE SEQUENCE</scope>
    <source>
        <tissue evidence="1">Leaf</tissue>
    </source>
</reference>
<accession>A0A834SH85</accession>
<gene>
    <name evidence="1" type="ORF">G2W53_041339</name>
</gene>
<sequence>MMLVTSSLSWLHLQSYYDITARALRGPNARTNFLLSNSAVSSGDATSNAAAITTKCRRTWSRSRSRTRVMRQMKD</sequence>
<dbReference type="Proteomes" id="UP000634136">
    <property type="component" value="Unassembled WGS sequence"/>
</dbReference>
<organism evidence="1 2">
    <name type="scientific">Senna tora</name>
    <dbReference type="NCBI Taxonomy" id="362788"/>
    <lineage>
        <taxon>Eukaryota</taxon>
        <taxon>Viridiplantae</taxon>
        <taxon>Streptophyta</taxon>
        <taxon>Embryophyta</taxon>
        <taxon>Tracheophyta</taxon>
        <taxon>Spermatophyta</taxon>
        <taxon>Magnoliopsida</taxon>
        <taxon>eudicotyledons</taxon>
        <taxon>Gunneridae</taxon>
        <taxon>Pentapetalae</taxon>
        <taxon>rosids</taxon>
        <taxon>fabids</taxon>
        <taxon>Fabales</taxon>
        <taxon>Fabaceae</taxon>
        <taxon>Caesalpinioideae</taxon>
        <taxon>Cassia clade</taxon>
        <taxon>Senna</taxon>
    </lineage>
</organism>